<name>A0A1U9K6H4_9BACL</name>
<dbReference type="AlphaFoldDB" id="A0A1U9K6H4"/>
<dbReference type="Pfam" id="PF03417">
    <property type="entry name" value="AAT"/>
    <property type="match status" value="1"/>
</dbReference>
<sequence length="366" mass="40936">MIKRLELKGTPREIGEEHGRAGVKEIQNSLETYEKLFFGYHRISWKEARERALVHLKAIEAYDSDLIEEMEGVAVGAGVDFEDILTLNARSEIALTGRKDIAFADGCTAIAVTPPASKDTIIGQNWDWKGSQIDSLLLLNIEQSDKPNITMVTEGGIIGKVGFNSAGVAVCLNALITDKKSEEVPIHLGLRAVLNAFSFHEAIAKVKDGQMASTANFLMASDEGDNRTMAANVEVSPFGIDLLPNPEGTHVHTNHICSRSLMKKITDLNEFKYEDSMVRKQRAEQLIYSALKMRPAINEDCFKEWFSDQFNYPNSINHFPNEKAPEHRRSETVFSIIMNLTRKRMFLCVGKPSSHQYVEVSSHALH</sequence>
<feature type="domain" description="Peptidase C45 hydrolase" evidence="1">
    <location>
        <begin position="118"/>
        <end position="353"/>
    </location>
</feature>
<dbReference type="Proteomes" id="UP000188603">
    <property type="component" value="Chromosome"/>
</dbReference>
<dbReference type="PANTHER" id="PTHR34180:SF1">
    <property type="entry name" value="BETA-ALANYL-DOPAMINE_CARCININE HYDROLASE"/>
    <property type="match status" value="1"/>
</dbReference>
<dbReference type="Gene3D" id="3.60.60.10">
    <property type="entry name" value="Penicillin V Acylase, Chain A"/>
    <property type="match status" value="1"/>
</dbReference>
<dbReference type="InterPro" id="IPR047801">
    <property type="entry name" value="Peptidase_C45"/>
</dbReference>
<keyword evidence="3" id="KW-1185">Reference proteome</keyword>
<dbReference type="Gene3D" id="1.10.10.2120">
    <property type="match status" value="1"/>
</dbReference>
<dbReference type="STRING" id="1471761.B0W44_07260"/>
<dbReference type="InterPro" id="IPR005079">
    <property type="entry name" value="Peptidase_C45_hydrolase"/>
</dbReference>
<accession>A0A1U9K6H4</accession>
<evidence type="ECO:0000313" key="3">
    <source>
        <dbReference type="Proteomes" id="UP000188603"/>
    </source>
</evidence>
<evidence type="ECO:0000259" key="1">
    <source>
        <dbReference type="Pfam" id="PF03417"/>
    </source>
</evidence>
<dbReference type="PANTHER" id="PTHR34180">
    <property type="entry name" value="PEPTIDASE C45"/>
    <property type="match status" value="1"/>
</dbReference>
<dbReference type="EMBL" id="CP019699">
    <property type="protein sequence ID" value="AQS55610.1"/>
    <property type="molecule type" value="Genomic_DNA"/>
</dbReference>
<dbReference type="NCBIfam" id="NF040521">
    <property type="entry name" value="C45_proenzyme"/>
    <property type="match status" value="1"/>
</dbReference>
<dbReference type="KEGG" id="ntr:B0W44_07260"/>
<protein>
    <recommendedName>
        <fullName evidence="1">Peptidase C45 hydrolase domain-containing protein</fullName>
    </recommendedName>
</protein>
<organism evidence="2 3">
    <name type="scientific">Novibacillus thermophilus</name>
    <dbReference type="NCBI Taxonomy" id="1471761"/>
    <lineage>
        <taxon>Bacteria</taxon>
        <taxon>Bacillati</taxon>
        <taxon>Bacillota</taxon>
        <taxon>Bacilli</taxon>
        <taxon>Bacillales</taxon>
        <taxon>Thermoactinomycetaceae</taxon>
        <taxon>Novibacillus</taxon>
    </lineage>
</organism>
<dbReference type="RefSeq" id="WP_077719477.1">
    <property type="nucleotide sequence ID" value="NZ_CP019699.1"/>
</dbReference>
<reference evidence="2 3" key="1">
    <citation type="journal article" date="2015" name="Int. J. Syst. Evol. Microbiol.">
        <title>Novibacillus thermophilus gen. nov., sp. nov., a Gram-staining-negative and moderately thermophilic member of the family Thermoactinomycetaceae.</title>
        <authorList>
            <person name="Yang G."/>
            <person name="Chen J."/>
            <person name="Zhou S."/>
        </authorList>
    </citation>
    <scope>NUCLEOTIDE SEQUENCE [LARGE SCALE GENOMIC DNA]</scope>
    <source>
        <strain evidence="2 3">SG-1</strain>
    </source>
</reference>
<dbReference type="InterPro" id="IPR047794">
    <property type="entry name" value="C45_proenzyme-like"/>
</dbReference>
<dbReference type="OrthoDB" id="8109453at2"/>
<proteinExistence type="predicted"/>
<evidence type="ECO:0000313" key="2">
    <source>
        <dbReference type="EMBL" id="AQS55610.1"/>
    </source>
</evidence>
<gene>
    <name evidence="2" type="ORF">B0W44_07260</name>
</gene>